<feature type="signal peptide" evidence="8">
    <location>
        <begin position="1"/>
        <end position="20"/>
    </location>
</feature>
<evidence type="ECO:0000313" key="10">
    <source>
        <dbReference type="Proteomes" id="UP000614216"/>
    </source>
</evidence>
<dbReference type="PANTHER" id="PTHR30026">
    <property type="entry name" value="OUTER MEMBRANE PROTEIN TOLC"/>
    <property type="match status" value="1"/>
</dbReference>
<dbReference type="GO" id="GO:1990281">
    <property type="term" value="C:efflux pump complex"/>
    <property type="evidence" value="ECO:0007669"/>
    <property type="project" value="TreeGrafter"/>
</dbReference>
<evidence type="ECO:0000256" key="5">
    <source>
        <dbReference type="ARBA" id="ARBA00022692"/>
    </source>
</evidence>
<evidence type="ECO:0000256" key="4">
    <source>
        <dbReference type="ARBA" id="ARBA00022452"/>
    </source>
</evidence>
<gene>
    <name evidence="9" type="ORF">JMN32_22165</name>
</gene>
<evidence type="ECO:0000256" key="7">
    <source>
        <dbReference type="ARBA" id="ARBA00023237"/>
    </source>
</evidence>
<comment type="subcellular location">
    <subcellularLocation>
        <location evidence="1">Cell outer membrane</location>
    </subcellularLocation>
</comment>
<dbReference type="InterPro" id="IPR051906">
    <property type="entry name" value="TolC-like"/>
</dbReference>
<evidence type="ECO:0000313" key="9">
    <source>
        <dbReference type="EMBL" id="MBL6449033.1"/>
    </source>
</evidence>
<sequence>MMRLTLVITSIVLLASPILAQEELTLEKAIETALENNYSIKIARNNEEVTKNNYTLGNAGFLPTITADYNRDYGVQSFEQQRSSGEVSDSGAKSKRETYGATLNWTIFDGFKMFTTYDQLEVLNQQSKDQTKAQIELLVYNVTAAFYSAALEKERLLLFESNVELSDERLNVSKDKYELGKASKIEYLQAQVDLNTDKSSMIKQLELLAIRKFELMKLMAIDKDTLHFNIKYEIKNDPDISLRGLLDHLESQNAQLLTLKRDQAIALYDKKIVQGDRLPEVDLFADYTHSSFETPAGFVLSGKSDDITYGIAARWTIFNGFDVNRRMSNAKIQYENAQYQYKDQLLAFTTDIKTRYINYSNNLDLLKLEKENLSVARENNEIAQERYQIGLSNSLELRESQINLINAEIRYLNAAFAAKQAEIELKYLSGILVVE</sequence>
<dbReference type="InterPro" id="IPR003423">
    <property type="entry name" value="OMP_efflux"/>
</dbReference>
<name>A0A937G2W0_9BACT</name>
<organism evidence="9 10">
    <name type="scientific">Fulvivirga marina</name>
    <dbReference type="NCBI Taxonomy" id="2494733"/>
    <lineage>
        <taxon>Bacteria</taxon>
        <taxon>Pseudomonadati</taxon>
        <taxon>Bacteroidota</taxon>
        <taxon>Cytophagia</taxon>
        <taxon>Cytophagales</taxon>
        <taxon>Fulvivirgaceae</taxon>
        <taxon>Fulvivirga</taxon>
    </lineage>
</organism>
<keyword evidence="8" id="KW-0732">Signal</keyword>
<dbReference type="EMBL" id="JAEUGD010000066">
    <property type="protein sequence ID" value="MBL6449033.1"/>
    <property type="molecule type" value="Genomic_DNA"/>
</dbReference>
<proteinExistence type="inferred from homology"/>
<dbReference type="PANTHER" id="PTHR30026:SF20">
    <property type="entry name" value="OUTER MEMBRANE PROTEIN TOLC"/>
    <property type="match status" value="1"/>
</dbReference>
<evidence type="ECO:0000256" key="8">
    <source>
        <dbReference type="SAM" id="SignalP"/>
    </source>
</evidence>
<dbReference type="RefSeq" id="WP_202858567.1">
    <property type="nucleotide sequence ID" value="NZ_JAEUGD010000066.1"/>
</dbReference>
<dbReference type="AlphaFoldDB" id="A0A937G2W0"/>
<evidence type="ECO:0000256" key="6">
    <source>
        <dbReference type="ARBA" id="ARBA00023136"/>
    </source>
</evidence>
<keyword evidence="10" id="KW-1185">Reference proteome</keyword>
<dbReference type="GO" id="GO:0015562">
    <property type="term" value="F:efflux transmembrane transporter activity"/>
    <property type="evidence" value="ECO:0007669"/>
    <property type="project" value="InterPro"/>
</dbReference>
<keyword evidence="6" id="KW-0472">Membrane</keyword>
<comment type="similarity">
    <text evidence="2">Belongs to the outer membrane factor (OMF) (TC 1.B.17) family.</text>
</comment>
<dbReference type="GO" id="GO:0009279">
    <property type="term" value="C:cell outer membrane"/>
    <property type="evidence" value="ECO:0007669"/>
    <property type="project" value="UniProtKB-SubCell"/>
</dbReference>
<keyword evidence="3" id="KW-0813">Transport</keyword>
<dbReference type="Proteomes" id="UP000614216">
    <property type="component" value="Unassembled WGS sequence"/>
</dbReference>
<dbReference type="GO" id="GO:0015288">
    <property type="term" value="F:porin activity"/>
    <property type="evidence" value="ECO:0007669"/>
    <property type="project" value="TreeGrafter"/>
</dbReference>
<protein>
    <submittedName>
        <fullName evidence="9">TolC family protein</fullName>
    </submittedName>
</protein>
<dbReference type="Pfam" id="PF02321">
    <property type="entry name" value="OEP"/>
    <property type="match status" value="2"/>
</dbReference>
<evidence type="ECO:0000256" key="3">
    <source>
        <dbReference type="ARBA" id="ARBA00022448"/>
    </source>
</evidence>
<dbReference type="Gene3D" id="1.20.1600.10">
    <property type="entry name" value="Outer membrane efflux proteins (OEP)"/>
    <property type="match status" value="1"/>
</dbReference>
<accession>A0A937G2W0</accession>
<reference evidence="9" key="1">
    <citation type="submission" date="2021-01" db="EMBL/GenBank/DDBJ databases">
        <title>Fulvivirga kasyanovii gen. nov., sp nov., a novel member of the phylum Bacteroidetes isolated from seawater in a mussel farm.</title>
        <authorList>
            <person name="Zhao L.-H."/>
            <person name="Wang Z.-J."/>
        </authorList>
    </citation>
    <scope>NUCLEOTIDE SEQUENCE</scope>
    <source>
        <strain evidence="9">29W222</strain>
    </source>
</reference>
<keyword evidence="4" id="KW-1134">Transmembrane beta strand</keyword>
<evidence type="ECO:0000256" key="2">
    <source>
        <dbReference type="ARBA" id="ARBA00007613"/>
    </source>
</evidence>
<dbReference type="SUPFAM" id="SSF56954">
    <property type="entry name" value="Outer membrane efflux proteins (OEP)"/>
    <property type="match status" value="1"/>
</dbReference>
<keyword evidence="7" id="KW-0998">Cell outer membrane</keyword>
<evidence type="ECO:0000256" key="1">
    <source>
        <dbReference type="ARBA" id="ARBA00004442"/>
    </source>
</evidence>
<keyword evidence="5" id="KW-0812">Transmembrane</keyword>
<comment type="caution">
    <text evidence="9">The sequence shown here is derived from an EMBL/GenBank/DDBJ whole genome shotgun (WGS) entry which is preliminary data.</text>
</comment>
<feature type="chain" id="PRO_5036929290" evidence="8">
    <location>
        <begin position="21"/>
        <end position="435"/>
    </location>
</feature>